<dbReference type="InterPro" id="IPR000073">
    <property type="entry name" value="AB_hydrolase_1"/>
</dbReference>
<dbReference type="InterPro" id="IPR053145">
    <property type="entry name" value="AB_hydrolase_Est10"/>
</dbReference>
<dbReference type="Proteomes" id="UP000442533">
    <property type="component" value="Unassembled WGS sequence"/>
</dbReference>
<sequence>MTAAVVIALIAAFSAFPAAAAETALTLDGGIAATLVTPDAPRPFPAVIMLHGLGSNRDEVGNLFLDAADALAERGIASLRFDFRGFGKSDGDTGAFTLERQNQDALTALEALAATPGVDAKRIGVMGFSFGAAAAIELAGAQPDRIGALVTWAPVGDYRADMLDSMGPAIFRRAARDGIVGIDLGWRTLALKQAFFDSLDRHDLPAALARYPGAFLTINGSDDPYLKYAPALLQAAAGQDKRALVIPGGDHMFNVYQPSRSSAAEVIGITADQFARTLAGPAYSPSK</sequence>
<keyword evidence="1" id="KW-0732">Signal</keyword>
<evidence type="ECO:0000313" key="3">
    <source>
        <dbReference type="EMBL" id="MTH34314.1"/>
    </source>
</evidence>
<keyword evidence="3" id="KW-0378">Hydrolase</keyword>
<evidence type="ECO:0000259" key="2">
    <source>
        <dbReference type="Pfam" id="PF12697"/>
    </source>
</evidence>
<protein>
    <submittedName>
        <fullName evidence="3">Alpha/beta fold hydrolase</fullName>
    </submittedName>
</protein>
<name>A0A844H432_9RHOB</name>
<dbReference type="Pfam" id="PF12697">
    <property type="entry name" value="Abhydrolase_6"/>
    <property type="match status" value="1"/>
</dbReference>
<feature type="domain" description="AB hydrolase-1" evidence="2">
    <location>
        <begin position="47"/>
        <end position="255"/>
    </location>
</feature>
<dbReference type="GO" id="GO:0052689">
    <property type="term" value="F:carboxylic ester hydrolase activity"/>
    <property type="evidence" value="ECO:0007669"/>
    <property type="project" value="TreeGrafter"/>
</dbReference>
<gene>
    <name evidence="3" type="ORF">GL279_06830</name>
</gene>
<dbReference type="AlphaFoldDB" id="A0A844H432"/>
<evidence type="ECO:0000313" key="4">
    <source>
        <dbReference type="Proteomes" id="UP000442533"/>
    </source>
</evidence>
<dbReference type="EMBL" id="WMIF01000007">
    <property type="protein sequence ID" value="MTH34314.1"/>
    <property type="molecule type" value="Genomic_DNA"/>
</dbReference>
<accession>A0A844H432</accession>
<organism evidence="3 4">
    <name type="scientific">Paracoccus limosus</name>
    <dbReference type="NCBI Taxonomy" id="913252"/>
    <lineage>
        <taxon>Bacteria</taxon>
        <taxon>Pseudomonadati</taxon>
        <taxon>Pseudomonadota</taxon>
        <taxon>Alphaproteobacteria</taxon>
        <taxon>Rhodobacterales</taxon>
        <taxon>Paracoccaceae</taxon>
        <taxon>Paracoccus</taxon>
    </lineage>
</organism>
<reference evidence="3 4" key="1">
    <citation type="submission" date="2019-11" db="EMBL/GenBank/DDBJ databases">
        <authorList>
            <person name="Dong K."/>
        </authorList>
    </citation>
    <scope>NUCLEOTIDE SEQUENCE [LARGE SCALE GENOMIC DNA]</scope>
    <source>
        <strain evidence="3 4">JCM 17370</strain>
    </source>
</reference>
<keyword evidence="4" id="KW-1185">Reference proteome</keyword>
<dbReference type="OrthoDB" id="9789573at2"/>
<comment type="caution">
    <text evidence="3">The sequence shown here is derived from an EMBL/GenBank/DDBJ whole genome shotgun (WGS) entry which is preliminary data.</text>
</comment>
<proteinExistence type="predicted"/>
<dbReference type="SUPFAM" id="SSF53474">
    <property type="entry name" value="alpha/beta-Hydrolases"/>
    <property type="match status" value="1"/>
</dbReference>
<dbReference type="PANTHER" id="PTHR43265:SF1">
    <property type="entry name" value="ESTERASE ESTD"/>
    <property type="match status" value="1"/>
</dbReference>
<feature type="signal peptide" evidence="1">
    <location>
        <begin position="1"/>
        <end position="20"/>
    </location>
</feature>
<feature type="chain" id="PRO_5032271939" evidence="1">
    <location>
        <begin position="21"/>
        <end position="287"/>
    </location>
</feature>
<dbReference type="InterPro" id="IPR029058">
    <property type="entry name" value="AB_hydrolase_fold"/>
</dbReference>
<dbReference type="PANTHER" id="PTHR43265">
    <property type="entry name" value="ESTERASE ESTD"/>
    <property type="match status" value="1"/>
</dbReference>
<evidence type="ECO:0000256" key="1">
    <source>
        <dbReference type="SAM" id="SignalP"/>
    </source>
</evidence>
<dbReference type="Gene3D" id="3.40.50.1820">
    <property type="entry name" value="alpha/beta hydrolase"/>
    <property type="match status" value="1"/>
</dbReference>